<dbReference type="InterPro" id="IPR003961">
    <property type="entry name" value="FN3_dom"/>
</dbReference>
<dbReference type="SMART" id="SM00060">
    <property type="entry name" value="FN3"/>
    <property type="match status" value="1"/>
</dbReference>
<dbReference type="SUPFAM" id="SSF49265">
    <property type="entry name" value="Fibronectin type III"/>
    <property type="match status" value="1"/>
</dbReference>
<evidence type="ECO:0000259" key="2">
    <source>
        <dbReference type="PROSITE" id="PS51272"/>
    </source>
</evidence>
<dbReference type="Pfam" id="PF00041">
    <property type="entry name" value="fn3"/>
    <property type="match status" value="1"/>
</dbReference>
<dbReference type="CDD" id="cd00063">
    <property type="entry name" value="FN3"/>
    <property type="match status" value="1"/>
</dbReference>
<reference evidence="3" key="1">
    <citation type="submission" date="2018-05" db="EMBL/GenBank/DDBJ databases">
        <authorList>
            <person name="Lanie J.A."/>
            <person name="Ng W.-L."/>
            <person name="Kazmierczak K.M."/>
            <person name="Andrzejewski T.M."/>
            <person name="Davidsen T.M."/>
            <person name="Wayne K.J."/>
            <person name="Tettelin H."/>
            <person name="Glass J.I."/>
            <person name="Rusch D."/>
            <person name="Podicherti R."/>
            <person name="Tsui H.-C.T."/>
            <person name="Winkler M.E."/>
        </authorList>
    </citation>
    <scope>NUCLEOTIDE SEQUENCE</scope>
</reference>
<dbReference type="Pfam" id="PF00395">
    <property type="entry name" value="SLH"/>
    <property type="match status" value="1"/>
</dbReference>
<sequence>LVALLAFSALFSSALTNVASAAVPTVPTNLTAVSTSGASGSVTLTWTASSNTPTDYIIEYSPNAFATNTYRFIDAIDTTVTETVTGLTNGLTYTFQVKGFNGDGTSAASTTAAAIPVSGYTPNDLALFDACPASVITAAGFTDTTSADVACIKYYGITLGTTATTFSPVDPVPRWQMALFLTRMAVPAGVTIPSGVDQGFTDISGKSAEIQTAINQIKQLGVSIGKTATTFAPDQNVTREEMALFMERLLKVSTTGPGGNEELITGYVALKEIKSLDTDHNFTDLGEASLMGMQTAIINLWNLGVTEVTTATEFEPASDMTRLNMAQMMARALDHTNARPAGINMQSTHYTAAAAAGTVTVSVTHRTSAFLPADASLVDTFKYQHTTAAGYQDFATDGSCANTEATTVSVTKCYIDGTEQTTNTNGNLTFTPSFVSGQVWDYYAWTAAAGTSYDNDIHGVGVSKITITG</sequence>
<dbReference type="InterPro" id="IPR001119">
    <property type="entry name" value="SLH_dom"/>
</dbReference>
<dbReference type="AlphaFoldDB" id="A0A382F9A0"/>
<dbReference type="EMBL" id="UINC01048549">
    <property type="protein sequence ID" value="SVB59212.1"/>
    <property type="molecule type" value="Genomic_DNA"/>
</dbReference>
<feature type="domain" description="Fibronectin type-III" evidence="1">
    <location>
        <begin position="26"/>
        <end position="124"/>
    </location>
</feature>
<dbReference type="InterPro" id="IPR036116">
    <property type="entry name" value="FN3_sf"/>
</dbReference>
<name>A0A382F9A0_9ZZZZ</name>
<proteinExistence type="predicted"/>
<gene>
    <name evidence="3" type="ORF">METZ01_LOCUS212066</name>
</gene>
<protein>
    <recommendedName>
        <fullName evidence="4">Fibronectin type-III domain-containing protein</fullName>
    </recommendedName>
</protein>
<evidence type="ECO:0000259" key="1">
    <source>
        <dbReference type="PROSITE" id="PS50853"/>
    </source>
</evidence>
<accession>A0A382F9A0</accession>
<feature type="domain" description="SLH" evidence="2">
    <location>
        <begin position="197"/>
        <end position="260"/>
    </location>
</feature>
<dbReference type="PROSITE" id="PS50853">
    <property type="entry name" value="FN3"/>
    <property type="match status" value="1"/>
</dbReference>
<dbReference type="InterPro" id="IPR013783">
    <property type="entry name" value="Ig-like_fold"/>
</dbReference>
<evidence type="ECO:0000313" key="3">
    <source>
        <dbReference type="EMBL" id="SVB59212.1"/>
    </source>
</evidence>
<dbReference type="Gene3D" id="2.60.40.10">
    <property type="entry name" value="Immunoglobulins"/>
    <property type="match status" value="1"/>
</dbReference>
<organism evidence="3">
    <name type="scientific">marine metagenome</name>
    <dbReference type="NCBI Taxonomy" id="408172"/>
    <lineage>
        <taxon>unclassified sequences</taxon>
        <taxon>metagenomes</taxon>
        <taxon>ecological metagenomes</taxon>
    </lineage>
</organism>
<dbReference type="PROSITE" id="PS51272">
    <property type="entry name" value="SLH"/>
    <property type="match status" value="1"/>
</dbReference>
<feature type="non-terminal residue" evidence="3">
    <location>
        <position position="1"/>
    </location>
</feature>
<evidence type="ECO:0008006" key="4">
    <source>
        <dbReference type="Google" id="ProtNLM"/>
    </source>
</evidence>